<gene>
    <name evidence="1" type="ORF">GC105_12230</name>
</gene>
<dbReference type="AlphaFoldDB" id="A0A6A7KAX9"/>
<evidence type="ECO:0000313" key="2">
    <source>
        <dbReference type="Proteomes" id="UP000440004"/>
    </source>
</evidence>
<dbReference type="EMBL" id="WHNX01000020">
    <property type="protein sequence ID" value="MPW26556.1"/>
    <property type="molecule type" value="Genomic_DNA"/>
</dbReference>
<organism evidence="1 2">
    <name type="scientific">Alkalibaculum sporogenes</name>
    <dbReference type="NCBI Taxonomy" id="2655001"/>
    <lineage>
        <taxon>Bacteria</taxon>
        <taxon>Bacillati</taxon>
        <taxon>Bacillota</taxon>
        <taxon>Clostridia</taxon>
        <taxon>Eubacteriales</taxon>
        <taxon>Eubacteriaceae</taxon>
        <taxon>Alkalibaculum</taxon>
    </lineage>
</organism>
<keyword evidence="2" id="KW-1185">Reference proteome</keyword>
<accession>A0A6A7KAX9</accession>
<sequence length="497" mass="58911">MRKNQSKLGYLMDQFRVKGNDLADYLHIDNSLISKWKTGKRKLSSESETLNTIVDFFIKLDSNTDFLNILSLLRTAYPGVSMNGSDKMKILLKRWLTEDEAENYFLSKQIKNINVKMTQNILYKGDDGRQRAAMDLVDLMLESTDKEEIMIMDYDRSTWKYKDIDFHMRWFQKYEQIIEKGHKVVILDFEDRSFEDRLQQLTDWLGFYIRGNVEKYINYGEFKGIFKPSLLVLKDKAALFGITAEGFTSKMNVQITSDKVMIDHCTQLYEAAKSLCSPIFHPIKQGDLEQLLKIHLSMEREAGDMILKDTVPYCMLLPEELFYNILKENLVEEDRIETLLDYYNEYSETFFKNIHHFKYRVLLDEFYLENAMISQKELEYSFLSILTGKPIFVSKEYCCYHLDHMMNLMNTYKNFEMSFGSYQDKDHFKGIDIYLKKYKMTIASGWSKSIYSREPSMNDTLYMYYTSLWDGMSSFDKDRTIVEQKIRKLSGFHSYDV</sequence>
<comment type="caution">
    <text evidence="1">The sequence shown here is derived from an EMBL/GenBank/DDBJ whole genome shotgun (WGS) entry which is preliminary data.</text>
</comment>
<dbReference type="Proteomes" id="UP000440004">
    <property type="component" value="Unassembled WGS sequence"/>
</dbReference>
<reference evidence="1 2" key="1">
    <citation type="submission" date="2019-10" db="EMBL/GenBank/DDBJ databases">
        <title>Alkalibaculum tamaniensis sp.nov., a new alkaliphilic acetogen, isolated on methoxylated aromatics from a mud volcano.</title>
        <authorList>
            <person name="Khomyakova M.A."/>
            <person name="Merkel A.Y."/>
            <person name="Bonch-Osmolovskaya E.A."/>
            <person name="Slobodkin A.I."/>
        </authorList>
    </citation>
    <scope>NUCLEOTIDE SEQUENCE [LARGE SCALE GENOMIC DNA]</scope>
    <source>
        <strain evidence="1 2">M08DMB</strain>
    </source>
</reference>
<name>A0A6A7KAX9_9FIRM</name>
<evidence type="ECO:0000313" key="1">
    <source>
        <dbReference type="EMBL" id="MPW26556.1"/>
    </source>
</evidence>
<protein>
    <submittedName>
        <fullName evidence="1">Uncharacterized protein</fullName>
    </submittedName>
</protein>
<proteinExistence type="predicted"/>